<accession>A0A316XKU4</accession>
<proteinExistence type="predicted"/>
<evidence type="ECO:0000256" key="1">
    <source>
        <dbReference type="SAM" id="Phobius"/>
    </source>
</evidence>
<protein>
    <recommendedName>
        <fullName evidence="4">Transporter suffix domain-containing protein</fullName>
    </recommendedName>
</protein>
<keyword evidence="3" id="KW-1185">Reference proteome</keyword>
<dbReference type="NCBIfam" id="NF033684">
    <property type="entry name" value="suffix_2_RND"/>
    <property type="match status" value="1"/>
</dbReference>
<dbReference type="RefSeq" id="WP_109710199.1">
    <property type="nucleotide sequence ID" value="NZ_PPED02000001.1"/>
</dbReference>
<feature type="transmembrane region" description="Helical" evidence="1">
    <location>
        <begin position="39"/>
        <end position="59"/>
    </location>
</feature>
<dbReference type="AlphaFoldDB" id="A0A316XKU4"/>
<dbReference type="OrthoDB" id="1274891at2"/>
<organism evidence="2 3">
    <name type="scientific">Chryseobacterium phosphatilyticum</name>
    <dbReference type="NCBI Taxonomy" id="475075"/>
    <lineage>
        <taxon>Bacteria</taxon>
        <taxon>Pseudomonadati</taxon>
        <taxon>Bacteroidota</taxon>
        <taxon>Flavobacteriia</taxon>
        <taxon>Flavobacteriales</taxon>
        <taxon>Weeksellaceae</taxon>
        <taxon>Chryseobacterium group</taxon>
        <taxon>Chryseobacterium</taxon>
    </lineage>
</organism>
<feature type="transmembrane region" description="Helical" evidence="1">
    <location>
        <begin position="12"/>
        <end position="33"/>
    </location>
</feature>
<dbReference type="Proteomes" id="UP000236594">
    <property type="component" value="Unassembled WGS sequence"/>
</dbReference>
<keyword evidence="1" id="KW-0472">Membrane</keyword>
<dbReference type="InterPro" id="IPR047961">
    <property type="entry name" value="Transp_suffix-like"/>
</dbReference>
<dbReference type="EMBL" id="PPED02000001">
    <property type="protein sequence ID" value="PWN71500.1"/>
    <property type="molecule type" value="Genomic_DNA"/>
</dbReference>
<name>A0A316XKU4_9FLAO</name>
<evidence type="ECO:0000313" key="2">
    <source>
        <dbReference type="EMBL" id="PWN71500.1"/>
    </source>
</evidence>
<sequence length="87" mass="9904">MPKEKFNLKNKPEYIFLVLGSLCLVAIPALFLLDFPNKAATILVVLILGELLFLITITLSGKGYTEKIKESFTQFFGLRQKIRNKKD</sequence>
<gene>
    <name evidence="2" type="ORF">C1631_002405</name>
</gene>
<evidence type="ECO:0008006" key="4">
    <source>
        <dbReference type="Google" id="ProtNLM"/>
    </source>
</evidence>
<keyword evidence="1" id="KW-1133">Transmembrane helix</keyword>
<comment type="caution">
    <text evidence="2">The sequence shown here is derived from an EMBL/GenBank/DDBJ whole genome shotgun (WGS) entry which is preliminary data.</text>
</comment>
<reference evidence="2 3" key="1">
    <citation type="submission" date="2018-04" db="EMBL/GenBank/DDBJ databases">
        <title>Draft Genome Sequence of Phosphate-Solubilizing Chryseobacterium sp. ISE14 that is a Biocontrol and Plant Growth-Promoting Rhizobacterium Isolated from Cucumber.</title>
        <authorList>
            <person name="Jeong J.-J."/>
            <person name="Sang M.K."/>
            <person name="Choi I.-G."/>
            <person name="Kim K.D."/>
        </authorList>
    </citation>
    <scope>NUCLEOTIDE SEQUENCE [LARGE SCALE GENOMIC DNA]</scope>
    <source>
        <strain evidence="2 3">ISE14</strain>
    </source>
</reference>
<evidence type="ECO:0000313" key="3">
    <source>
        <dbReference type="Proteomes" id="UP000236594"/>
    </source>
</evidence>
<keyword evidence="1" id="KW-0812">Transmembrane</keyword>